<accession>A0A2S7CGY1</accession>
<evidence type="ECO:0008006" key="3">
    <source>
        <dbReference type="Google" id="ProtNLM"/>
    </source>
</evidence>
<organism evidence="1 2">
    <name type="scientific">Xanthomonas codiaei</name>
    <dbReference type="NCBI Taxonomy" id="56463"/>
    <lineage>
        <taxon>Bacteria</taxon>
        <taxon>Pseudomonadati</taxon>
        <taxon>Pseudomonadota</taxon>
        <taxon>Gammaproteobacteria</taxon>
        <taxon>Lysobacterales</taxon>
        <taxon>Lysobacteraceae</taxon>
        <taxon>Xanthomonas</taxon>
    </lineage>
</organism>
<name>A0A2S7CGY1_9XANT</name>
<dbReference type="AlphaFoldDB" id="A0A2S7CGY1"/>
<sequence length="171" mass="18887">MTGQAMQRCKALLDAHRCIRRSCTMSRFKRIQYHRYGGPETMRLEGSLGMQHVYDYRATALSSLAARFDVVYDTAASMRVAEGVALLRQGGSYLDLNPGPGKFIRAVFDRRLKPIICTPRPEILEKLAGAALENRFKLPIGETVALSDAIGLISELEQGRKLGGKGVVAME</sequence>
<protein>
    <recommendedName>
        <fullName evidence="3">Alcohol dehydrogenase-like C-terminal domain-containing protein</fullName>
    </recommendedName>
</protein>
<gene>
    <name evidence="1" type="ORF">XcodCFBP4690_16965</name>
</gene>
<reference evidence="1 2" key="1">
    <citation type="submission" date="2016-08" db="EMBL/GenBank/DDBJ databases">
        <authorList>
            <person name="Seilhamer J.J."/>
        </authorList>
    </citation>
    <scope>NUCLEOTIDE SEQUENCE [LARGE SCALE GENOMIC DNA]</scope>
    <source>
        <strain evidence="1 2">CFBP4690</strain>
    </source>
</reference>
<dbReference type="Gene3D" id="3.90.180.10">
    <property type="entry name" value="Medium-chain alcohol dehydrogenases, catalytic domain"/>
    <property type="match status" value="1"/>
</dbReference>
<proteinExistence type="predicted"/>
<dbReference type="EMBL" id="MDEC01000027">
    <property type="protein sequence ID" value="PPU60771.1"/>
    <property type="molecule type" value="Genomic_DNA"/>
</dbReference>
<dbReference type="Pfam" id="PF13602">
    <property type="entry name" value="ADH_zinc_N_2"/>
    <property type="match status" value="1"/>
</dbReference>
<dbReference type="OrthoDB" id="9787435at2"/>
<comment type="caution">
    <text evidence="1">The sequence shown here is derived from an EMBL/GenBank/DDBJ whole genome shotgun (WGS) entry which is preliminary data.</text>
</comment>
<dbReference type="Gene3D" id="3.40.50.720">
    <property type="entry name" value="NAD(P)-binding Rossmann-like Domain"/>
    <property type="match status" value="1"/>
</dbReference>
<evidence type="ECO:0000313" key="1">
    <source>
        <dbReference type="EMBL" id="PPU60771.1"/>
    </source>
</evidence>
<evidence type="ECO:0000313" key="2">
    <source>
        <dbReference type="Proteomes" id="UP000237872"/>
    </source>
</evidence>
<dbReference type="Proteomes" id="UP000237872">
    <property type="component" value="Unassembled WGS sequence"/>
</dbReference>